<dbReference type="InterPro" id="IPR051783">
    <property type="entry name" value="NAD(P)-dependent_oxidoreduct"/>
</dbReference>
<evidence type="ECO:0000313" key="3">
    <source>
        <dbReference type="Proteomes" id="UP001166291"/>
    </source>
</evidence>
<organism evidence="2 3">
    <name type="scientific">Zhongshania aquimaris</name>
    <dbReference type="NCBI Taxonomy" id="2857107"/>
    <lineage>
        <taxon>Bacteria</taxon>
        <taxon>Pseudomonadati</taxon>
        <taxon>Pseudomonadota</taxon>
        <taxon>Gammaproteobacteria</taxon>
        <taxon>Cellvibrionales</taxon>
        <taxon>Spongiibacteraceae</taxon>
        <taxon>Zhongshania</taxon>
    </lineage>
</organism>
<comment type="caution">
    <text evidence="2">The sequence shown here is derived from an EMBL/GenBank/DDBJ whole genome shotgun (WGS) entry which is preliminary data.</text>
</comment>
<dbReference type="EMBL" id="JAHWDQ010000001">
    <property type="protein sequence ID" value="MBW2939971.1"/>
    <property type="molecule type" value="Genomic_DNA"/>
</dbReference>
<accession>A0ABS6VQH3</accession>
<feature type="domain" description="NAD-dependent epimerase/dehydratase" evidence="1">
    <location>
        <begin position="3"/>
        <end position="224"/>
    </location>
</feature>
<evidence type="ECO:0000259" key="1">
    <source>
        <dbReference type="Pfam" id="PF01370"/>
    </source>
</evidence>
<dbReference type="InterPro" id="IPR001509">
    <property type="entry name" value="Epimerase_deHydtase"/>
</dbReference>
<sequence>MKVLIVGGSGLVGGDAAIYLQNQGHDVTIMARKKPLAPILAAMPFLQCDYVNDDVGDGRLAGFDWLVFAAAADIRQLPFDGSVSPEEFYSKVNDQAVPQFFAAARDAGVKSAVYIGTFYPQVAPQQIGVCPYVTSRSKTDEAVRALSTESFSVCSLNLPFVLGHIPGLDIPHIGALVAYASGALPDLPVFAPKGGSNHISSRSVAQATLVALTKGESGKAYLLGDENYSWQEYLQLWFDAAGNTQSLEVSEEDHPLLPNIIMFAGAGATVRYEPEDATFLAYERQQIRDLVKEISAAYQGSGTA</sequence>
<dbReference type="Proteomes" id="UP001166291">
    <property type="component" value="Unassembled WGS sequence"/>
</dbReference>
<protein>
    <submittedName>
        <fullName evidence="2">NAD-dependent epimerase/dehydratase family protein</fullName>
    </submittedName>
</protein>
<dbReference type="PANTHER" id="PTHR48079:SF6">
    <property type="entry name" value="NAD(P)-BINDING DOMAIN-CONTAINING PROTEIN-RELATED"/>
    <property type="match status" value="1"/>
</dbReference>
<dbReference type="PANTHER" id="PTHR48079">
    <property type="entry name" value="PROTEIN YEEZ"/>
    <property type="match status" value="1"/>
</dbReference>
<name>A0ABS6VQH3_9GAMM</name>
<proteinExistence type="predicted"/>
<reference evidence="2" key="1">
    <citation type="submission" date="2021-07" db="EMBL/GenBank/DDBJ databases">
        <title>Zhongshania sp. CAU 1632 isolated from seawater.</title>
        <authorList>
            <person name="Kim W."/>
        </authorList>
    </citation>
    <scope>NUCLEOTIDE SEQUENCE</scope>
    <source>
        <strain evidence="2">CAU 1632</strain>
    </source>
</reference>
<gene>
    <name evidence="2" type="ORF">KXJ70_04255</name>
</gene>
<dbReference type="RefSeq" id="WP_219042202.1">
    <property type="nucleotide sequence ID" value="NZ_JAHWDQ010000001.1"/>
</dbReference>
<evidence type="ECO:0000313" key="2">
    <source>
        <dbReference type="EMBL" id="MBW2939971.1"/>
    </source>
</evidence>
<dbReference type="Pfam" id="PF01370">
    <property type="entry name" value="Epimerase"/>
    <property type="match status" value="1"/>
</dbReference>
<keyword evidence="3" id="KW-1185">Reference proteome</keyword>